<evidence type="ECO:0000313" key="4">
    <source>
        <dbReference type="Proteomes" id="UP001239414"/>
    </source>
</evidence>
<accession>A0ABT7FLN8</accession>
<evidence type="ECO:0000259" key="2">
    <source>
        <dbReference type="Pfam" id="PF11847"/>
    </source>
</evidence>
<feature type="transmembrane region" description="Helical" evidence="1">
    <location>
        <begin position="920"/>
        <end position="943"/>
    </location>
</feature>
<sequence length="1060" mass="114114">MHDRTDQLPRGPHGGSYVHRYRALARALRHRCARLARPYPLGIIALALILAVQPWGLTAADTKHDLAANPRHFLRGALDAYTDIFTLGQLQNQAYGYLFPQGPFFILTEPLPDWIAQRLWWLLVLSVGFIGFHKLATRIGLRGRWVWVAAMLYALSPRSLSTLTAISSETWPVMLAPWVILPFLRDKLTWRDAAAATIPVALMGAVNATATLAACTPALVIVVYRRAFKPGAAWLLGCLCVSAWWIGPLLILGRYAPPFTEFIESSRVTTRWLNLPEILRGTTSWSPFADAERIAGNELATSAFFVLITMAVAAIGIYGLCRLPRVWSIMLITGVAILGCQAAWYLDALDGVLAPLRNLHKFDPLVRIPLLLGFARACQRLPLPTGLRPTKKQMVGALVLLVCISALSPAWSQRLLPLGAYDEVPGYWHEATDYINEHAENTRTLIYPEASFARQEWGWTRDEPAQPLLDVPWAVRDAIPLVPPEAIRGLDGVMAALDEDPASGVRALQRLGIGVVMVRHDLFAADNDTLSSKFGGEVHTFGEVDVILLEQHSMALTAADPVRVAGGGEALAFLDAHNGPAARELVNSDADIVTDTPTLVDRNYGTLHGAASAPLSTDDPSHVYNRLRDYPSAGPLTTVETHGGDVEVSSSAADATAFGGAQPEKSATAAVDGENSTAWWPAPGDDEGWIELRGDFSQPSLKLMATSSTTVTVRSGGAAVEVDLQAFRSKTVRVPGGDSQAIRVELSHRTGIAELEVEGHPIERVVTVPDTSPDVHQFFFQQMVHDTGVLIRDVTVPRRMEATVDSTKPVLIDSHRYSPGSTLTLEPGVHRVRTTGAWVSMTEKGWSPPPPSDYQLTDFSIDAADNTRLLITGRAFNEGLRGFVGDTELTPREIDAATQAFIVPAGIDGEFRMTFKAQPAYRAALLFGGALGLAALGFCLLFAARRGPQPTWHPGPGGMASAMYSLACLALVGWPAVLAGMAAWLIVRWTTIPRAYLASGVVAAAGTILARAPWTSGAYAGDSVLLMCLCAAGLACLFAADGPGPSPGPGPSEGRGPGAR</sequence>
<dbReference type="Proteomes" id="UP001239414">
    <property type="component" value="Unassembled WGS sequence"/>
</dbReference>
<keyword evidence="1" id="KW-0472">Membrane</keyword>
<feature type="transmembrane region" description="Helical" evidence="1">
    <location>
        <begin position="299"/>
        <end position="320"/>
    </location>
</feature>
<organism evidence="3 4">
    <name type="scientific">Corynebacterium accolens</name>
    <dbReference type="NCBI Taxonomy" id="38284"/>
    <lineage>
        <taxon>Bacteria</taxon>
        <taxon>Bacillati</taxon>
        <taxon>Actinomycetota</taxon>
        <taxon>Actinomycetes</taxon>
        <taxon>Mycobacteriales</taxon>
        <taxon>Corynebacteriaceae</taxon>
        <taxon>Corynebacterium</taxon>
    </lineage>
</organism>
<feature type="transmembrane region" description="Helical" evidence="1">
    <location>
        <begin position="231"/>
        <end position="252"/>
    </location>
</feature>
<evidence type="ECO:0000256" key="1">
    <source>
        <dbReference type="SAM" id="Phobius"/>
    </source>
</evidence>
<feature type="transmembrane region" description="Helical" evidence="1">
    <location>
        <begin position="993"/>
        <end position="1012"/>
    </location>
</feature>
<dbReference type="InterPro" id="IPR021798">
    <property type="entry name" value="AftD_N"/>
</dbReference>
<evidence type="ECO:0000313" key="3">
    <source>
        <dbReference type="EMBL" id="MDK4246504.1"/>
    </source>
</evidence>
<feature type="transmembrane region" description="Helical" evidence="1">
    <location>
        <begin position="200"/>
        <end position="224"/>
    </location>
</feature>
<reference evidence="3 4" key="1">
    <citation type="submission" date="2023-05" db="EMBL/GenBank/DDBJ databases">
        <title>Metabolic capabilities are highly conserved among human nasal-associated Corynebacterium species in pangenomic analyses.</title>
        <authorList>
            <person name="Tran T.H."/>
            <person name="Roberts A.Q."/>
            <person name="Escapa I.F."/>
            <person name="Gao W."/>
            <person name="Conlan S."/>
            <person name="Kong H."/>
            <person name="Segre J.A."/>
            <person name="Kelly M.S."/>
            <person name="Lemon K.P."/>
        </authorList>
    </citation>
    <scope>NUCLEOTIDE SEQUENCE [LARGE SCALE GENOMIC DNA]</scope>
    <source>
        <strain evidence="3 4">KPL3802</strain>
    </source>
</reference>
<comment type="caution">
    <text evidence="3">The sequence shown here is derived from an EMBL/GenBank/DDBJ whole genome shotgun (WGS) entry which is preliminary data.</text>
</comment>
<dbReference type="EMBL" id="JASNUO010000001">
    <property type="protein sequence ID" value="MDK4246504.1"/>
    <property type="molecule type" value="Genomic_DNA"/>
</dbReference>
<feature type="transmembrane region" description="Helical" evidence="1">
    <location>
        <begin position="327"/>
        <end position="346"/>
    </location>
</feature>
<feature type="transmembrane region" description="Helical" evidence="1">
    <location>
        <begin position="1024"/>
        <end position="1040"/>
    </location>
</feature>
<keyword evidence="1" id="KW-0812">Transmembrane</keyword>
<name>A0ABT7FLN8_9CORY</name>
<proteinExistence type="predicted"/>
<dbReference type="Pfam" id="PF11847">
    <property type="entry name" value="GT-C_AftD"/>
    <property type="match status" value="1"/>
</dbReference>
<dbReference type="RefSeq" id="WP_278723696.1">
    <property type="nucleotide sequence ID" value="NZ_JASNUO010000001.1"/>
</dbReference>
<gene>
    <name evidence="3" type="ORF">QPX34_00495</name>
</gene>
<feature type="transmembrane region" description="Helical" evidence="1">
    <location>
        <begin position="119"/>
        <end position="139"/>
    </location>
</feature>
<feature type="transmembrane region" description="Helical" evidence="1">
    <location>
        <begin position="39"/>
        <end position="57"/>
    </location>
</feature>
<protein>
    <submittedName>
        <fullName evidence="3">Alpha-(1-&gt;3)-arabinofuranosyltransferase family protein</fullName>
    </submittedName>
</protein>
<keyword evidence="1" id="KW-1133">Transmembrane helix</keyword>
<keyword evidence="4" id="KW-1185">Reference proteome</keyword>
<feature type="domain" description="Alpha-(1-&gt;3)-arabinofuranosyltransferase N-terminal GT-C" evidence="2">
    <location>
        <begin position="46"/>
        <end position="626"/>
    </location>
</feature>
<feature type="transmembrane region" description="Helical" evidence="1">
    <location>
        <begin position="964"/>
        <end position="987"/>
    </location>
</feature>